<dbReference type="AlphaFoldDB" id="A0A9U8EE77"/>
<dbReference type="GeneID" id="106069021"/>
<accession>A0A9U8EE77</accession>
<feature type="region of interest" description="Disordered" evidence="1">
    <location>
        <begin position="258"/>
        <end position="302"/>
    </location>
</feature>
<organism evidence="3 4">
    <name type="scientific">Biomphalaria glabrata</name>
    <name type="common">Bloodfluke planorb</name>
    <name type="synonym">Freshwater snail</name>
    <dbReference type="NCBI Taxonomy" id="6526"/>
    <lineage>
        <taxon>Eukaryota</taxon>
        <taxon>Metazoa</taxon>
        <taxon>Spiralia</taxon>
        <taxon>Lophotrochozoa</taxon>
        <taxon>Mollusca</taxon>
        <taxon>Gastropoda</taxon>
        <taxon>Heterobranchia</taxon>
        <taxon>Euthyneura</taxon>
        <taxon>Panpulmonata</taxon>
        <taxon>Hygrophila</taxon>
        <taxon>Lymnaeoidea</taxon>
        <taxon>Planorbidae</taxon>
        <taxon>Biomphalaria</taxon>
    </lineage>
</organism>
<feature type="compositionally biased region" description="Basic and acidic residues" evidence="1">
    <location>
        <begin position="280"/>
        <end position="294"/>
    </location>
</feature>
<sequence length="573" mass="65017">MAVCYKRKRSSLTRHVNIHSILLIVLLGSFILQLAESSSQTQDKEKLLKNDIEILASLFPGSYSNLHQYHKLAQRGLPPNKRSLLIRSEFFLVTSSLFNDSLTIYFQDFTKFSADPFRSGFYSFVFDSTINVFRMRTYKLRNNSVRIEPKSSIYSMGAELVALVLEKQNVSSAELLTYKACDMFWKRIGEKTFVGMTGPKCIGSLGKEQVHIGVSMTLTSDKLHLTEGWYNIKNGNQVLEVKVPYIFQKVKASEMPQRDSFEEQVTSTKLKGRRAIQTKSLERRRESKSERTPDGPDSGSHTRILRNFQQVSAALNAGYDVTYRVELSACSMPQQIMLDRMSFGGRVKDFIFVRQDGGINDRTDYVQFVTKKTVTASQGSQILTRELTLLRGGRLNVKVTKSYLDTNKMKKEYMFECRLYDDQKGYGGVKIFTNQKDKPHKLPSYRSIARALDQGHELRVVTDLARCQGLRNKPAIIFGNTIADYDTVNGGKTLEVYLPLLQADTATTMSGEGFVGQFLKNGDVALTKTGRPLFIANISQWSFSPAYHCKLSSQHFLQNNDENLSSVKVFQVR</sequence>
<dbReference type="InterPro" id="IPR010404">
    <property type="entry name" value="CpcT/CpeT"/>
</dbReference>
<feature type="signal peptide" evidence="2">
    <location>
        <begin position="1"/>
        <end position="37"/>
    </location>
</feature>
<evidence type="ECO:0000256" key="1">
    <source>
        <dbReference type="SAM" id="MobiDB-lite"/>
    </source>
</evidence>
<name>A0A9U8EE77_BIOGL</name>
<reference evidence="4" key="1">
    <citation type="submission" date="2025-08" db="UniProtKB">
        <authorList>
            <consortium name="RefSeq"/>
        </authorList>
    </citation>
    <scope>IDENTIFICATION</scope>
</reference>
<keyword evidence="2" id="KW-0732">Signal</keyword>
<keyword evidence="3" id="KW-1185">Reference proteome</keyword>
<dbReference type="OMA" id="ACDMFWK"/>
<feature type="chain" id="PRO_5040765474" evidence="2">
    <location>
        <begin position="38"/>
        <end position="573"/>
    </location>
</feature>
<protein>
    <submittedName>
        <fullName evidence="4">Uncharacterized protein LOC106069021</fullName>
    </submittedName>
</protein>
<dbReference type="Proteomes" id="UP001165740">
    <property type="component" value="Chromosome 7"/>
</dbReference>
<dbReference type="RefSeq" id="XP_013084044.2">
    <property type="nucleotide sequence ID" value="XM_013228590.2"/>
</dbReference>
<dbReference type="Gene3D" id="2.40.128.590">
    <property type="entry name" value="CpcT/CpeT domain"/>
    <property type="match status" value="1"/>
</dbReference>
<gene>
    <name evidence="4" type="primary">LOC106069021</name>
</gene>
<dbReference type="GO" id="GO:0016829">
    <property type="term" value="F:lyase activity"/>
    <property type="evidence" value="ECO:0007669"/>
    <property type="project" value="InterPro"/>
</dbReference>
<evidence type="ECO:0000313" key="3">
    <source>
        <dbReference type="Proteomes" id="UP001165740"/>
    </source>
</evidence>
<dbReference type="Pfam" id="PF06206">
    <property type="entry name" value="CpeT"/>
    <property type="match status" value="1"/>
</dbReference>
<dbReference type="InterPro" id="IPR038672">
    <property type="entry name" value="CpcT/CpeT_sf"/>
</dbReference>
<dbReference type="KEGG" id="bgt:106069021"/>
<evidence type="ECO:0000256" key="2">
    <source>
        <dbReference type="SAM" id="SignalP"/>
    </source>
</evidence>
<evidence type="ECO:0000313" key="4">
    <source>
        <dbReference type="RefSeq" id="XP_013084044.2"/>
    </source>
</evidence>
<proteinExistence type="predicted"/>
<dbReference type="OrthoDB" id="6070554at2759"/>